<evidence type="ECO:0000256" key="1">
    <source>
        <dbReference type="ARBA" id="ARBA00004651"/>
    </source>
</evidence>
<dbReference type="AlphaFoldDB" id="A0A127MAP0"/>
<keyword evidence="8" id="KW-0969">Cilium</keyword>
<dbReference type="Pfam" id="PF00771">
    <property type="entry name" value="FHIPEP"/>
    <property type="match status" value="1"/>
</dbReference>
<dbReference type="GO" id="GO:0044780">
    <property type="term" value="P:bacterial-type flagellum assembly"/>
    <property type="evidence" value="ECO:0007669"/>
    <property type="project" value="InterPro"/>
</dbReference>
<dbReference type="Proteomes" id="UP000074119">
    <property type="component" value="Chromosome"/>
</dbReference>
<feature type="transmembrane region" description="Helical" evidence="7">
    <location>
        <begin position="251"/>
        <end position="273"/>
    </location>
</feature>
<keyword evidence="7" id="KW-1005">Bacterial flagellum biogenesis</keyword>
<keyword evidence="8" id="KW-0966">Cell projection</keyword>
<dbReference type="Gene3D" id="3.40.30.60">
    <property type="entry name" value="FHIPEP family, domain 1"/>
    <property type="match status" value="1"/>
</dbReference>
<dbReference type="KEGG" id="zal:AZF00_05935"/>
<dbReference type="InterPro" id="IPR006301">
    <property type="entry name" value="FlhA"/>
</dbReference>
<dbReference type="PIRSF" id="PIRSF005419">
    <property type="entry name" value="FlhA"/>
    <property type="match status" value="1"/>
</dbReference>
<dbReference type="InterPro" id="IPR042193">
    <property type="entry name" value="FHIPEP_3"/>
</dbReference>
<feature type="transmembrane region" description="Helical" evidence="7">
    <location>
        <begin position="46"/>
        <end position="65"/>
    </location>
</feature>
<dbReference type="EMBL" id="CP014544">
    <property type="protein sequence ID" value="AMO70290.1"/>
    <property type="molecule type" value="Genomic_DNA"/>
</dbReference>
<keyword evidence="7" id="KW-1006">Bacterial flagellum protein export</keyword>
<comment type="similarity">
    <text evidence="2 7">Belongs to the FHIPEP (flagella/HR/invasion proteins export pore) family.</text>
</comment>
<evidence type="ECO:0000256" key="2">
    <source>
        <dbReference type="ARBA" id="ARBA00008835"/>
    </source>
</evidence>
<evidence type="ECO:0000313" key="9">
    <source>
        <dbReference type="Proteomes" id="UP000074119"/>
    </source>
</evidence>
<dbReference type="PANTHER" id="PTHR30161:SF1">
    <property type="entry name" value="FLAGELLAR BIOSYNTHESIS PROTEIN FLHA-RELATED"/>
    <property type="match status" value="1"/>
</dbReference>
<keyword evidence="7" id="KW-0653">Protein transport</keyword>
<gene>
    <name evidence="7" type="primary">flhA</name>
    <name evidence="8" type="ORF">AZF00_05935</name>
</gene>
<dbReference type="PRINTS" id="PR00949">
    <property type="entry name" value="TYPE3IMAPROT"/>
</dbReference>
<keyword evidence="8" id="KW-0282">Flagellum</keyword>
<keyword evidence="7" id="KW-0813">Transport</keyword>
<name>A0A127MAP0_9GAMM</name>
<proteinExistence type="inferred from homology"/>
<dbReference type="PANTHER" id="PTHR30161">
    <property type="entry name" value="FLAGELLAR EXPORT PROTEIN, MEMBRANE FLHA SUBUNIT-RELATED"/>
    <property type="match status" value="1"/>
</dbReference>
<dbReference type="Gene3D" id="1.10.8.540">
    <property type="entry name" value="FHIPEP family, domain 3"/>
    <property type="match status" value="1"/>
</dbReference>
<evidence type="ECO:0000256" key="5">
    <source>
        <dbReference type="ARBA" id="ARBA00022989"/>
    </source>
</evidence>
<dbReference type="GO" id="GO:0005886">
    <property type="term" value="C:plasma membrane"/>
    <property type="evidence" value="ECO:0007669"/>
    <property type="project" value="UniProtKB-SubCell"/>
</dbReference>
<keyword evidence="3 7" id="KW-1003">Cell membrane</keyword>
<protein>
    <recommendedName>
        <fullName evidence="7">Flagellar biosynthesis protein FlhA</fullName>
    </recommendedName>
</protein>
<reference evidence="8 9" key="1">
    <citation type="submission" date="2015-12" db="EMBL/GenBank/DDBJ databases">
        <authorList>
            <person name="Shamseldin A."/>
            <person name="Moawad H."/>
            <person name="Abd El-Rahim W.M."/>
            <person name="Sadowsky M.J."/>
        </authorList>
    </citation>
    <scope>NUCLEOTIDE SEQUENCE [LARGE SCALE GENOMIC DNA]</scope>
    <source>
        <strain evidence="8 9">SM2</strain>
    </source>
</reference>
<keyword evidence="5 7" id="KW-1133">Transmembrane helix</keyword>
<sequence length="704" mass="75976">MAAATQTIARNGWLEKVASSGVGVLVMLIACLGMLVIPMPPFLLDLLFTFNIALSLVIILAVIYVERPIDFSVFPTVLLLATLLRLSLNVASTRVVLLEGHTGPGAAGKVIESFGEFVIGGNYVVGIVVFIILVVINFVVVTKGAGRVSEVTARFTLDAMPGKQMAIDSDLNAGLLNQEEASRRREEVRTEADFYGSMDGASKFVRGDAVAGIMILFINVIGGLGVGMSQHGLSFDQAMHNYTLLTIGDGLVAQLPSLLLSTAVAIIVTRISRPQNMGEQMASQMFANPNVLYLSATLMALIGVIPGMPNLVFLMLAAACGGSGWWLQNKKKNAQEFVADEESGEDVAAAPREPSELSWDEVTHMDVVSLEVGYRLIPLVDRNQGGELIGRITGVRKKLSKDLGFLIQPVHIRDNLELSPGSYRIQLLGDTIAQGDIQVGKDLAINPGGAQPGLRGATTKDPAFGMEAIWIDSSQRDQAQTMGYTVVDPCTVIATHLSQVIKQHAHELLGHEEVQQLLDRLAKTDPRLVENVVPKQLPLSIVVRVLQNLLKEGVSIRSIRMIAESLAEQAPRSKNPDELLEGVRVALGRMIVQEINGLDDELPVSALDADLEQLLQDMLRGSSGAVGLEPGIAERLQNELADFSHRQELSGQPAVVLVSPSIRAWLSRFTRRSVPGLSVLSYNEVPDSKQVRLLSTIGQQARLA</sequence>
<keyword evidence="4 7" id="KW-0812">Transmembrane</keyword>
<dbReference type="InterPro" id="IPR042194">
    <property type="entry name" value="FHIPEP_1"/>
</dbReference>
<evidence type="ECO:0000313" key="8">
    <source>
        <dbReference type="EMBL" id="AMO70290.1"/>
    </source>
</evidence>
<feature type="transmembrane region" description="Helical" evidence="7">
    <location>
        <begin position="21"/>
        <end position="40"/>
    </location>
</feature>
<feature type="transmembrane region" description="Helical" evidence="7">
    <location>
        <begin position="77"/>
        <end position="97"/>
    </location>
</feature>
<evidence type="ECO:0000256" key="6">
    <source>
        <dbReference type="ARBA" id="ARBA00023136"/>
    </source>
</evidence>
<keyword evidence="6 7" id="KW-0472">Membrane</keyword>
<feature type="transmembrane region" description="Helical" evidence="7">
    <location>
        <begin position="117"/>
        <end position="140"/>
    </location>
</feature>
<feature type="transmembrane region" description="Helical" evidence="7">
    <location>
        <begin position="285"/>
        <end position="305"/>
    </location>
</feature>
<dbReference type="GO" id="GO:0009306">
    <property type="term" value="P:protein secretion"/>
    <property type="evidence" value="ECO:0007669"/>
    <property type="project" value="InterPro"/>
</dbReference>
<evidence type="ECO:0000256" key="4">
    <source>
        <dbReference type="ARBA" id="ARBA00022692"/>
    </source>
</evidence>
<comment type="subcellular location">
    <subcellularLocation>
        <location evidence="1 7">Cell membrane</location>
        <topology evidence="1 7">Multi-pass membrane protein</topology>
    </subcellularLocation>
</comment>
<dbReference type="InterPro" id="IPR001712">
    <property type="entry name" value="T3SS_FHIPEP"/>
</dbReference>
<organism evidence="8 9">
    <name type="scientific">Zhongshania aliphaticivorans</name>
    <dbReference type="NCBI Taxonomy" id="1470434"/>
    <lineage>
        <taxon>Bacteria</taxon>
        <taxon>Pseudomonadati</taxon>
        <taxon>Pseudomonadota</taxon>
        <taxon>Gammaproteobacteria</taxon>
        <taxon>Cellvibrionales</taxon>
        <taxon>Spongiibacteraceae</taxon>
        <taxon>Zhongshania</taxon>
    </lineage>
</organism>
<feature type="transmembrane region" description="Helical" evidence="7">
    <location>
        <begin position="209"/>
        <end position="231"/>
    </location>
</feature>
<dbReference type="STRING" id="1470434.AZF00_05935"/>
<dbReference type="NCBIfam" id="TIGR01398">
    <property type="entry name" value="FlhA"/>
    <property type="match status" value="1"/>
</dbReference>
<dbReference type="Gene3D" id="3.40.50.12790">
    <property type="entry name" value="FHIPEP family, domain 4"/>
    <property type="match status" value="1"/>
</dbReference>
<dbReference type="InterPro" id="IPR042196">
    <property type="entry name" value="FHIPEP_4"/>
</dbReference>
<evidence type="ECO:0000256" key="3">
    <source>
        <dbReference type="ARBA" id="ARBA00022475"/>
    </source>
</evidence>
<accession>A0A127MAP0</accession>
<comment type="function">
    <text evidence="7">Required for formation of the rod structure of the flagellar apparatus. Together with FliI and FliH, may constitute the export apparatus of flagellin.</text>
</comment>
<evidence type="ECO:0000256" key="7">
    <source>
        <dbReference type="RuleBase" id="RU364093"/>
    </source>
</evidence>